<keyword evidence="2" id="KW-1185">Reference proteome</keyword>
<reference evidence="1 2" key="1">
    <citation type="submission" date="2021-10" db="EMBL/GenBank/DDBJ databases">
        <authorList>
            <person name="Grouzdev D.S."/>
            <person name="Pantiukh K.S."/>
            <person name="Krutkina M.S."/>
        </authorList>
    </citation>
    <scope>NUCLEOTIDE SEQUENCE [LARGE SCALE GENOMIC DNA]</scope>
    <source>
        <strain evidence="1 2">Z-7514</strain>
    </source>
</reference>
<gene>
    <name evidence="1" type="ORF">LJ207_08920</name>
</gene>
<sequence>MVKIKFIYEVETRFNFKDEAEAYKTLPFLKKVLKTELEWETLHFGPELFREDIVLRVSRTNFAEHELQSLAYKETDIGEIINIRREYSEKISESFADSEIINILGGNRAVKNREDIIEEIEKLGHKRFMSFNGKSFVGDYKSFNLKLMYTEQIRYPVLLEIEKAAADLKEAKMMAKELLDFVQAYDLRKRMITKEPPTLLYEENFKDVIS</sequence>
<dbReference type="Proteomes" id="UP001199296">
    <property type="component" value="Unassembled WGS sequence"/>
</dbReference>
<dbReference type="EMBL" id="JAJFAT010000011">
    <property type="protein sequence ID" value="MCC3145442.1"/>
    <property type="molecule type" value="Genomic_DNA"/>
</dbReference>
<evidence type="ECO:0000313" key="2">
    <source>
        <dbReference type="Proteomes" id="UP001199296"/>
    </source>
</evidence>
<evidence type="ECO:0000313" key="1">
    <source>
        <dbReference type="EMBL" id="MCC3145442.1"/>
    </source>
</evidence>
<dbReference type="AlphaFoldDB" id="A0AAW4X0W6"/>
<dbReference type="RefSeq" id="WP_229346145.1">
    <property type="nucleotide sequence ID" value="NZ_JAJFAT010000011.1"/>
</dbReference>
<accession>A0AAW4X0W6</accession>
<protein>
    <recommendedName>
        <fullName evidence="3">CYTH domain-containing protein</fullName>
    </recommendedName>
</protein>
<name>A0AAW4X0W6_9FIRM</name>
<evidence type="ECO:0008006" key="3">
    <source>
        <dbReference type="Google" id="ProtNLM"/>
    </source>
</evidence>
<comment type="caution">
    <text evidence="1">The sequence shown here is derived from an EMBL/GenBank/DDBJ whole genome shotgun (WGS) entry which is preliminary data.</text>
</comment>
<organism evidence="1 2">
    <name type="scientific">Halanaerobium polyolivorans</name>
    <dbReference type="NCBI Taxonomy" id="2886943"/>
    <lineage>
        <taxon>Bacteria</taxon>
        <taxon>Bacillati</taxon>
        <taxon>Bacillota</taxon>
        <taxon>Clostridia</taxon>
        <taxon>Halanaerobiales</taxon>
        <taxon>Halanaerobiaceae</taxon>
        <taxon>Halanaerobium</taxon>
    </lineage>
</organism>
<proteinExistence type="predicted"/>
<dbReference type="Gene3D" id="2.40.320.10">
    <property type="entry name" value="Hypothetical Protein Pfu-838710-001"/>
    <property type="match status" value="1"/>
</dbReference>